<organism evidence="1 2">
    <name type="scientific">Brassica carinata</name>
    <name type="common">Ethiopian mustard</name>
    <name type="synonym">Abyssinian cabbage</name>
    <dbReference type="NCBI Taxonomy" id="52824"/>
    <lineage>
        <taxon>Eukaryota</taxon>
        <taxon>Viridiplantae</taxon>
        <taxon>Streptophyta</taxon>
        <taxon>Embryophyta</taxon>
        <taxon>Tracheophyta</taxon>
        <taxon>Spermatophyta</taxon>
        <taxon>Magnoliopsida</taxon>
        <taxon>eudicotyledons</taxon>
        <taxon>Gunneridae</taxon>
        <taxon>Pentapetalae</taxon>
        <taxon>rosids</taxon>
        <taxon>malvids</taxon>
        <taxon>Brassicales</taxon>
        <taxon>Brassicaceae</taxon>
        <taxon>Brassiceae</taxon>
        <taxon>Brassica</taxon>
    </lineage>
</organism>
<comment type="caution">
    <text evidence="1">The sequence shown here is derived from an EMBL/GenBank/DDBJ whole genome shotgun (WGS) entry which is preliminary data.</text>
</comment>
<sequence>MATKTWCTSSYSTSELSDEEEVHMQNDLHDLGHMEQDDTAWLETAMKDTPNVIETNHVMPSQQIMKDTSRRKRKRNPVDSTLDRIAATMEDRNGILEQMASSTSKSKSTNATEECMALVVKCVRGVPDIIPILGIT</sequence>
<protein>
    <submittedName>
        <fullName evidence="1">Uncharacterized protein</fullName>
    </submittedName>
</protein>
<proteinExistence type="predicted"/>
<evidence type="ECO:0000313" key="2">
    <source>
        <dbReference type="Proteomes" id="UP000886595"/>
    </source>
</evidence>
<reference evidence="1 2" key="1">
    <citation type="submission" date="2020-02" db="EMBL/GenBank/DDBJ databases">
        <authorList>
            <person name="Ma Q."/>
            <person name="Huang Y."/>
            <person name="Song X."/>
            <person name="Pei D."/>
        </authorList>
    </citation>
    <scope>NUCLEOTIDE SEQUENCE [LARGE SCALE GENOMIC DNA]</scope>
    <source>
        <strain evidence="1">Sxm20200214</strain>
        <tissue evidence="1">Leaf</tissue>
    </source>
</reference>
<name>A0A8X7RP86_BRACI</name>
<dbReference type="EMBL" id="JAAMPC010000009">
    <property type="protein sequence ID" value="KAG2292853.1"/>
    <property type="molecule type" value="Genomic_DNA"/>
</dbReference>
<gene>
    <name evidence="1" type="ORF">Bca52824_039522</name>
</gene>
<keyword evidence="2" id="KW-1185">Reference proteome</keyword>
<evidence type="ECO:0000313" key="1">
    <source>
        <dbReference type="EMBL" id="KAG2292853.1"/>
    </source>
</evidence>
<dbReference type="AlphaFoldDB" id="A0A8X7RP86"/>
<dbReference type="OrthoDB" id="1109480at2759"/>
<dbReference type="Proteomes" id="UP000886595">
    <property type="component" value="Unassembled WGS sequence"/>
</dbReference>
<accession>A0A8X7RP86</accession>